<organism evidence="1 2">
    <name type="scientific">Caerostris darwini</name>
    <dbReference type="NCBI Taxonomy" id="1538125"/>
    <lineage>
        <taxon>Eukaryota</taxon>
        <taxon>Metazoa</taxon>
        <taxon>Ecdysozoa</taxon>
        <taxon>Arthropoda</taxon>
        <taxon>Chelicerata</taxon>
        <taxon>Arachnida</taxon>
        <taxon>Araneae</taxon>
        <taxon>Araneomorphae</taxon>
        <taxon>Entelegynae</taxon>
        <taxon>Araneoidea</taxon>
        <taxon>Araneidae</taxon>
        <taxon>Caerostris</taxon>
    </lineage>
</organism>
<protein>
    <submittedName>
        <fullName evidence="1">Uncharacterized protein</fullName>
    </submittedName>
</protein>
<comment type="caution">
    <text evidence="1">The sequence shown here is derived from an EMBL/GenBank/DDBJ whole genome shotgun (WGS) entry which is preliminary data.</text>
</comment>
<gene>
    <name evidence="1" type="ORF">CDAR_52941</name>
</gene>
<reference evidence="1 2" key="1">
    <citation type="submission" date="2021-06" db="EMBL/GenBank/DDBJ databases">
        <title>Caerostris darwini draft genome.</title>
        <authorList>
            <person name="Kono N."/>
            <person name="Arakawa K."/>
        </authorList>
    </citation>
    <scope>NUCLEOTIDE SEQUENCE [LARGE SCALE GENOMIC DNA]</scope>
</reference>
<evidence type="ECO:0000313" key="1">
    <source>
        <dbReference type="EMBL" id="GIY11226.1"/>
    </source>
</evidence>
<name>A0AAV4QSD3_9ARAC</name>
<keyword evidence="2" id="KW-1185">Reference proteome</keyword>
<dbReference type="Proteomes" id="UP001054837">
    <property type="component" value="Unassembled WGS sequence"/>
</dbReference>
<proteinExistence type="predicted"/>
<evidence type="ECO:0000313" key="2">
    <source>
        <dbReference type="Proteomes" id="UP001054837"/>
    </source>
</evidence>
<sequence>MLPPSPVDRTQYSFDGEKILLNFRPATPGHVTLVYGTVLPLFRWEDILKKVYFASSSETVVGITLKGKMSVNSRCFFPCKAFLTYIANA</sequence>
<dbReference type="EMBL" id="BPLQ01004880">
    <property type="protein sequence ID" value="GIY11226.1"/>
    <property type="molecule type" value="Genomic_DNA"/>
</dbReference>
<accession>A0AAV4QSD3</accession>
<dbReference type="AlphaFoldDB" id="A0AAV4QSD3"/>